<sequence length="439" mass="47791">MKNKTTYIRNFYLKAIDKRFVLTLILALTYSTFSFSQVQVVGGPYYMDGPACEYPEVFDINNEAISIPSAVTVSSGEARGTATCSVINVTYNGFSGPAQTAFQYAVDIWANTIESTVPITINANYVELNPGVLGSAGATGFYQLTGGDILPNTIYPAALAEKLVGTELGGANSIDIQANFSNQINWYFGLDASPSFNQFDFVSVVLHELGHGLGFLGFGRTNANGTEGLLRNSGFLSPYDNYVENGAGIDIDQFADPSFALLTQYTSGDLFSNSPLATAANNGVRPEIWAPSNFNPGSSYSHWDDNVFPNNNENSLMTPSIGNGQANHNTGPITRALFEEMGWTICDALSVDEFTLESLQVSPNPFNEDIRIVLPGNYNDSDFNISVFDINGRVIFEKETSSINRIIDLNLSELQTSVYFMKINDTNSGLSVTKKIVRQ</sequence>
<proteinExistence type="predicted"/>
<dbReference type="Gene3D" id="3.40.390.10">
    <property type="entry name" value="Collagenase (Catalytic Domain)"/>
    <property type="match status" value="1"/>
</dbReference>
<dbReference type="Proteomes" id="UP001203687">
    <property type="component" value="Unassembled WGS sequence"/>
</dbReference>
<evidence type="ECO:0000259" key="2">
    <source>
        <dbReference type="Pfam" id="PF18962"/>
    </source>
</evidence>
<dbReference type="RefSeq" id="WP_248411540.1">
    <property type="nucleotide sequence ID" value="NZ_JALPQF010000001.1"/>
</dbReference>
<dbReference type="InterPro" id="IPR026444">
    <property type="entry name" value="Secre_tail"/>
</dbReference>
<dbReference type="SUPFAM" id="SSF55486">
    <property type="entry name" value="Metalloproteases ('zincins'), catalytic domain"/>
    <property type="match status" value="2"/>
</dbReference>
<protein>
    <submittedName>
        <fullName evidence="3">T9SS type A sorting domain-containing protein</fullName>
    </submittedName>
</protein>
<gene>
    <name evidence="3" type="ORF">MUY34_00735</name>
</gene>
<dbReference type="NCBIfam" id="TIGR04183">
    <property type="entry name" value="Por_Secre_tail"/>
    <property type="match status" value="1"/>
</dbReference>
<reference evidence="3" key="1">
    <citation type="submission" date="2022-04" db="EMBL/GenBank/DDBJ databases">
        <authorList>
            <person name="Ren T."/>
        </authorList>
    </citation>
    <scope>NUCLEOTIDE SEQUENCE</scope>
    <source>
        <strain evidence="3">F63249</strain>
    </source>
</reference>
<accession>A0ABT0H411</accession>
<organism evidence="3 4">
    <name type="scientific">Psychroserpens algicola</name>
    <dbReference type="NCBI Taxonomy" id="1719034"/>
    <lineage>
        <taxon>Bacteria</taxon>
        <taxon>Pseudomonadati</taxon>
        <taxon>Bacteroidota</taxon>
        <taxon>Flavobacteriia</taxon>
        <taxon>Flavobacteriales</taxon>
        <taxon>Flavobacteriaceae</taxon>
        <taxon>Psychroserpens</taxon>
    </lineage>
</organism>
<dbReference type="Pfam" id="PF18962">
    <property type="entry name" value="Por_Secre_tail"/>
    <property type="match status" value="1"/>
</dbReference>
<dbReference type="InterPro" id="IPR024079">
    <property type="entry name" value="MetalloPept_cat_dom_sf"/>
</dbReference>
<evidence type="ECO:0000256" key="1">
    <source>
        <dbReference type="ARBA" id="ARBA00022729"/>
    </source>
</evidence>
<evidence type="ECO:0000313" key="4">
    <source>
        <dbReference type="Proteomes" id="UP001203687"/>
    </source>
</evidence>
<feature type="domain" description="Secretion system C-terminal sorting" evidence="2">
    <location>
        <begin position="362"/>
        <end position="437"/>
    </location>
</feature>
<evidence type="ECO:0000313" key="3">
    <source>
        <dbReference type="EMBL" id="MCK8479120.1"/>
    </source>
</evidence>
<name>A0ABT0H411_9FLAO</name>
<keyword evidence="1" id="KW-0732">Signal</keyword>
<dbReference type="EMBL" id="JALPQF010000001">
    <property type="protein sequence ID" value="MCK8479120.1"/>
    <property type="molecule type" value="Genomic_DNA"/>
</dbReference>
<comment type="caution">
    <text evidence="3">The sequence shown here is derived from an EMBL/GenBank/DDBJ whole genome shotgun (WGS) entry which is preliminary data.</text>
</comment>
<keyword evidence="4" id="KW-1185">Reference proteome</keyword>